<feature type="region of interest" description="Disordered" evidence="1">
    <location>
        <begin position="204"/>
        <end position="359"/>
    </location>
</feature>
<evidence type="ECO:0000256" key="1">
    <source>
        <dbReference type="SAM" id="MobiDB-lite"/>
    </source>
</evidence>
<evidence type="ECO:0000313" key="3">
    <source>
        <dbReference type="Proteomes" id="UP000467841"/>
    </source>
</evidence>
<dbReference type="Proteomes" id="UP000467841">
    <property type="component" value="Unassembled WGS sequence"/>
</dbReference>
<comment type="caution">
    <text evidence="2">The sequence shown here is derived from an EMBL/GenBank/DDBJ whole genome shotgun (WGS) entry which is preliminary data.</text>
</comment>
<dbReference type="AlphaFoldDB" id="A0A6D2KKW7"/>
<dbReference type="EMBL" id="CACVBM020001514">
    <property type="protein sequence ID" value="CAA7052889.1"/>
    <property type="molecule type" value="Genomic_DNA"/>
</dbReference>
<gene>
    <name evidence="2" type="ORF">MERR_LOCUS40124</name>
</gene>
<evidence type="ECO:0000313" key="2">
    <source>
        <dbReference type="EMBL" id="CAA7052889.1"/>
    </source>
</evidence>
<protein>
    <submittedName>
        <fullName evidence="2">Uncharacterized protein</fullName>
    </submittedName>
</protein>
<proteinExistence type="predicted"/>
<accession>A0A6D2KKW7</accession>
<feature type="compositionally biased region" description="Basic residues" evidence="1">
    <location>
        <begin position="239"/>
        <end position="249"/>
    </location>
</feature>
<organism evidence="2 3">
    <name type="scientific">Microthlaspi erraticum</name>
    <dbReference type="NCBI Taxonomy" id="1685480"/>
    <lineage>
        <taxon>Eukaryota</taxon>
        <taxon>Viridiplantae</taxon>
        <taxon>Streptophyta</taxon>
        <taxon>Embryophyta</taxon>
        <taxon>Tracheophyta</taxon>
        <taxon>Spermatophyta</taxon>
        <taxon>Magnoliopsida</taxon>
        <taxon>eudicotyledons</taxon>
        <taxon>Gunneridae</taxon>
        <taxon>Pentapetalae</taxon>
        <taxon>rosids</taxon>
        <taxon>malvids</taxon>
        <taxon>Brassicales</taxon>
        <taxon>Brassicaceae</taxon>
        <taxon>Coluteocarpeae</taxon>
        <taxon>Microthlaspi</taxon>
    </lineage>
</organism>
<sequence>MFLSFHIVAWKCAEYLHPEHLRSCSRCRIDLGRSSHLSICSSDLHSASTKLLRMVSYVVQTLLFLIWRTLIFRRPVDSSHVRTMIVPPGQSCCIFTSARSFLILSCLTRTKLISLEHKGDSLNSKHKRCGIRAPPSPALRRLGALATFSAHACEGSRSSGITQKLDERLHPGTTVHRGTRFILPSIGLTGAPCQCLKRSYSQKSEGCSRRPYRESAPTAQTGWPRNECSALGQTMSVRLKSRPKSKPLGRSRITTRETQPAVGQPQPATPQPRTTKAREPGVTPRGRATPHVPARTLRPTRETMPASGRRFPSANSYPPDHAGRRHNIRPRPFRLGQRPDCPADRPDRPSERRGRPEAVFEAQSAQFKPKAGADLARLGLAVFLYLEHYKYFFLAL</sequence>
<feature type="compositionally biased region" description="Basic residues" evidence="1">
    <location>
        <begin position="323"/>
        <end position="332"/>
    </location>
</feature>
<feature type="compositionally biased region" description="Basic and acidic residues" evidence="1">
    <location>
        <begin position="341"/>
        <end position="358"/>
    </location>
</feature>
<keyword evidence="3" id="KW-1185">Reference proteome</keyword>
<reference evidence="2" key="1">
    <citation type="submission" date="2020-01" db="EMBL/GenBank/DDBJ databases">
        <authorList>
            <person name="Mishra B."/>
        </authorList>
    </citation>
    <scope>NUCLEOTIDE SEQUENCE [LARGE SCALE GENOMIC DNA]</scope>
</reference>
<name>A0A6D2KKW7_9BRAS</name>